<dbReference type="AlphaFoldDB" id="D1AIS4"/>
<dbReference type="eggNOG" id="COG0534">
    <property type="taxonomic scope" value="Bacteria"/>
</dbReference>
<comment type="similarity">
    <text evidence="2">Belongs to the multi antimicrobial extrusion (MATE) (TC 2.A.66.1) family. MepA subfamily.</text>
</comment>
<keyword evidence="7 10" id="KW-1133">Transmembrane helix</keyword>
<dbReference type="STRING" id="526218.Sterm_1800"/>
<reference evidence="11 12" key="2">
    <citation type="journal article" date="2010" name="Stand. Genomic Sci.">
        <title>Complete genome sequence of Sebaldella termitidis type strain (NCTC 11300).</title>
        <authorList>
            <person name="Harmon-Smith M."/>
            <person name="Celia L."/>
            <person name="Chertkov O."/>
            <person name="Lapidus A."/>
            <person name="Copeland A."/>
            <person name="Glavina Del Rio T."/>
            <person name="Nolan M."/>
            <person name="Lucas S."/>
            <person name="Tice H."/>
            <person name="Cheng J.F."/>
            <person name="Han C."/>
            <person name="Detter J.C."/>
            <person name="Bruce D."/>
            <person name="Goodwin L."/>
            <person name="Pitluck S."/>
            <person name="Pati A."/>
            <person name="Liolios K."/>
            <person name="Ivanova N."/>
            <person name="Mavromatis K."/>
            <person name="Mikhailova N."/>
            <person name="Chen A."/>
            <person name="Palaniappan K."/>
            <person name="Land M."/>
            <person name="Hauser L."/>
            <person name="Chang Y.J."/>
            <person name="Jeffries C.D."/>
            <person name="Brettin T."/>
            <person name="Goker M."/>
            <person name="Beck B."/>
            <person name="Bristow J."/>
            <person name="Eisen J.A."/>
            <person name="Markowitz V."/>
            <person name="Hugenholtz P."/>
            <person name="Kyrpides N.C."/>
            <person name="Klenk H.P."/>
            <person name="Chen F."/>
        </authorList>
    </citation>
    <scope>NUCLEOTIDE SEQUENCE [LARGE SCALE GENOMIC DNA]</scope>
    <source>
        <strain evidence="12">ATCC 33386 / NCTC 11300</strain>
    </source>
</reference>
<evidence type="ECO:0000256" key="9">
    <source>
        <dbReference type="ARBA" id="ARBA00023251"/>
    </source>
</evidence>
<feature type="transmembrane region" description="Helical" evidence="10">
    <location>
        <begin position="273"/>
        <end position="295"/>
    </location>
</feature>
<feature type="transmembrane region" description="Helical" evidence="10">
    <location>
        <begin position="169"/>
        <end position="188"/>
    </location>
</feature>
<proteinExistence type="inferred from homology"/>
<dbReference type="PANTHER" id="PTHR43823">
    <property type="entry name" value="SPORULATION PROTEIN YKVU"/>
    <property type="match status" value="1"/>
</dbReference>
<name>D1AIS4_SEBTE</name>
<dbReference type="PIRSF" id="PIRSF006603">
    <property type="entry name" value="DinF"/>
    <property type="match status" value="1"/>
</dbReference>
<feature type="transmembrane region" description="Helical" evidence="10">
    <location>
        <begin position="136"/>
        <end position="157"/>
    </location>
</feature>
<evidence type="ECO:0000256" key="5">
    <source>
        <dbReference type="ARBA" id="ARBA00022475"/>
    </source>
</evidence>
<feature type="transmembrane region" description="Helical" evidence="10">
    <location>
        <begin position="235"/>
        <end position="261"/>
    </location>
</feature>
<evidence type="ECO:0000256" key="7">
    <source>
        <dbReference type="ARBA" id="ARBA00022989"/>
    </source>
</evidence>
<dbReference type="GO" id="GO:0005886">
    <property type="term" value="C:plasma membrane"/>
    <property type="evidence" value="ECO:0007669"/>
    <property type="project" value="UniProtKB-SubCell"/>
</dbReference>
<evidence type="ECO:0000256" key="3">
    <source>
        <dbReference type="ARBA" id="ARBA00022106"/>
    </source>
</evidence>
<evidence type="ECO:0000256" key="8">
    <source>
        <dbReference type="ARBA" id="ARBA00023136"/>
    </source>
</evidence>
<feature type="transmembrane region" description="Helical" evidence="10">
    <location>
        <begin position="94"/>
        <end position="116"/>
    </location>
</feature>
<evidence type="ECO:0000256" key="1">
    <source>
        <dbReference type="ARBA" id="ARBA00004651"/>
    </source>
</evidence>
<evidence type="ECO:0000256" key="4">
    <source>
        <dbReference type="ARBA" id="ARBA00022448"/>
    </source>
</evidence>
<dbReference type="GO" id="GO:0015297">
    <property type="term" value="F:antiporter activity"/>
    <property type="evidence" value="ECO:0007669"/>
    <property type="project" value="InterPro"/>
</dbReference>
<feature type="transmembrane region" description="Helical" evidence="10">
    <location>
        <begin position="56"/>
        <end position="82"/>
    </location>
</feature>
<dbReference type="KEGG" id="str:Sterm_1800"/>
<evidence type="ECO:0000256" key="10">
    <source>
        <dbReference type="SAM" id="Phobius"/>
    </source>
</evidence>
<organism evidence="11 12">
    <name type="scientific">Sebaldella termitidis (strain ATCC 33386 / NCTC 11300)</name>
    <dbReference type="NCBI Taxonomy" id="526218"/>
    <lineage>
        <taxon>Bacteria</taxon>
        <taxon>Fusobacteriati</taxon>
        <taxon>Fusobacteriota</taxon>
        <taxon>Fusobacteriia</taxon>
        <taxon>Fusobacteriales</taxon>
        <taxon>Leptotrichiaceae</taxon>
        <taxon>Sebaldella</taxon>
    </lineage>
</organism>
<dbReference type="HOGENOM" id="CLU_012893_0_0_0"/>
<evidence type="ECO:0000313" key="11">
    <source>
        <dbReference type="EMBL" id="ACZ08658.1"/>
    </source>
</evidence>
<keyword evidence="4" id="KW-0813">Transport</keyword>
<feature type="transmembrane region" description="Helical" evidence="10">
    <location>
        <begin position="194"/>
        <end position="214"/>
    </location>
</feature>
<feature type="transmembrane region" description="Helical" evidence="10">
    <location>
        <begin position="392"/>
        <end position="412"/>
    </location>
</feature>
<dbReference type="CDD" id="cd13143">
    <property type="entry name" value="MATE_MepA_like"/>
    <property type="match status" value="1"/>
</dbReference>
<keyword evidence="5" id="KW-1003">Cell membrane</keyword>
<dbReference type="InterPro" id="IPR002528">
    <property type="entry name" value="MATE_fam"/>
</dbReference>
<keyword evidence="8 10" id="KW-0472">Membrane</keyword>
<feature type="transmembrane region" description="Helical" evidence="10">
    <location>
        <begin position="316"/>
        <end position="339"/>
    </location>
</feature>
<accession>D1AIS4</accession>
<dbReference type="InterPro" id="IPR048279">
    <property type="entry name" value="MdtK-like"/>
</dbReference>
<dbReference type="InterPro" id="IPR051327">
    <property type="entry name" value="MATE_MepA_subfamily"/>
</dbReference>
<feature type="transmembrane region" description="Helical" evidence="10">
    <location>
        <begin position="12"/>
        <end position="36"/>
    </location>
</feature>
<comment type="subcellular location">
    <subcellularLocation>
        <location evidence="1">Cell membrane</location>
        <topology evidence="1">Multi-pass membrane protein</topology>
    </subcellularLocation>
</comment>
<reference evidence="12" key="1">
    <citation type="submission" date="2009-09" db="EMBL/GenBank/DDBJ databases">
        <title>The complete chromosome of Sebaldella termitidis ATCC 33386.</title>
        <authorList>
            <consortium name="US DOE Joint Genome Institute (JGI-PGF)"/>
            <person name="Lucas S."/>
            <person name="Copeland A."/>
            <person name="Lapidus A."/>
            <person name="Glavina del Rio T."/>
            <person name="Dalin E."/>
            <person name="Tice H."/>
            <person name="Bruce D."/>
            <person name="Goodwin L."/>
            <person name="Pitluck S."/>
            <person name="Kyrpides N."/>
            <person name="Mavromatis K."/>
            <person name="Ivanova N."/>
            <person name="Mikhailova N."/>
            <person name="Sims D."/>
            <person name="Meincke L."/>
            <person name="Brettin T."/>
            <person name="Detter J.C."/>
            <person name="Han C."/>
            <person name="Larimer F."/>
            <person name="Land M."/>
            <person name="Hauser L."/>
            <person name="Markowitz V."/>
            <person name="Cheng J.F."/>
            <person name="Hugenholtz P."/>
            <person name="Woyke T."/>
            <person name="Wu D."/>
            <person name="Eisen J.A."/>
        </authorList>
    </citation>
    <scope>NUCLEOTIDE SEQUENCE [LARGE SCALE GENOMIC DNA]</scope>
    <source>
        <strain evidence="12">ATCC 33386 / NCTC 11300</strain>
    </source>
</reference>
<dbReference type="Pfam" id="PF01554">
    <property type="entry name" value="MatE"/>
    <property type="match status" value="2"/>
</dbReference>
<keyword evidence="6 10" id="KW-0812">Transmembrane</keyword>
<evidence type="ECO:0000313" key="12">
    <source>
        <dbReference type="Proteomes" id="UP000000845"/>
    </source>
</evidence>
<dbReference type="GO" id="GO:0046677">
    <property type="term" value="P:response to antibiotic"/>
    <property type="evidence" value="ECO:0007669"/>
    <property type="project" value="UniProtKB-KW"/>
</dbReference>
<dbReference type="InterPro" id="IPR045070">
    <property type="entry name" value="MATE_MepA-like"/>
</dbReference>
<dbReference type="EMBL" id="CP001739">
    <property type="protein sequence ID" value="ACZ08658.1"/>
    <property type="molecule type" value="Genomic_DNA"/>
</dbReference>
<keyword evidence="9" id="KW-0046">Antibiotic resistance</keyword>
<feature type="transmembrane region" description="Helical" evidence="10">
    <location>
        <begin position="359"/>
        <end position="380"/>
    </location>
</feature>
<dbReference type="Proteomes" id="UP000000845">
    <property type="component" value="Chromosome"/>
</dbReference>
<gene>
    <name evidence="11" type="ordered locus">Sterm_1800</name>
</gene>
<protein>
    <recommendedName>
        <fullName evidence="3">Multidrug export protein MepA</fullName>
    </recommendedName>
</protein>
<dbReference type="GO" id="GO:0042910">
    <property type="term" value="F:xenobiotic transmembrane transporter activity"/>
    <property type="evidence" value="ECO:0007669"/>
    <property type="project" value="InterPro"/>
</dbReference>
<dbReference type="NCBIfam" id="TIGR00797">
    <property type="entry name" value="matE"/>
    <property type="match status" value="1"/>
</dbReference>
<sequence length="455" mass="50769">MEKYGKLGNENVVKLLFEFSVPAVIAGMIAALYTVIDRIFIGRFVGEIEFSGVSATFPIMIFYIAFASLIGIGASASISLNLGRGNKKRAEHILGNAFSCFNILGILIIVFNYVFLDQILRAFGVTENTFIHAKSFMIYLIPTCYMTFLTYGFAGVIRAEGNPKTAMNINIAGALINIILDPLFIIVFKMGVAGAAIATLISNLAAALLVIYHFTYSKKSSLKIRRKYFKLNAKILNQIVKIGISPFILQVSLCLVGLAANNMIKIYGNDYDFGIYGVLNTYLIVIFSVVLGISQGAQPIIGYNYGMKNYRRVEEALFKSMSFTTVFSILCLVITLIFSRELSGIFVKDEIIINRTAPALIMFLMSLPVYGILIIGVDFFQVVEEAKTSSILFFMRHFVLALGTMFLLPVLIGISGVWLSRTISDFIYLPAVLYCQWKWLKKLKFKIKEQQQNVK</sequence>
<dbReference type="PANTHER" id="PTHR43823:SF3">
    <property type="entry name" value="MULTIDRUG EXPORT PROTEIN MEPA"/>
    <property type="match status" value="1"/>
</dbReference>
<evidence type="ECO:0000256" key="2">
    <source>
        <dbReference type="ARBA" id="ARBA00008417"/>
    </source>
</evidence>
<evidence type="ECO:0000256" key="6">
    <source>
        <dbReference type="ARBA" id="ARBA00022692"/>
    </source>
</evidence>
<keyword evidence="12" id="KW-1185">Reference proteome</keyword>